<reference evidence="1" key="1">
    <citation type="submission" date="2021-04" db="EMBL/GenBank/DDBJ databases">
        <title>Oceanospirillales bacteria with DddD are important DMSP degraders in coastal seawater.</title>
        <authorList>
            <person name="Liu J."/>
        </authorList>
    </citation>
    <scope>NUCLEOTIDE SEQUENCE</scope>
    <source>
        <strain evidence="1">GY6</strain>
    </source>
</reference>
<dbReference type="EMBL" id="CP073344">
    <property type="protein sequence ID" value="UTW04144.1"/>
    <property type="molecule type" value="Genomic_DNA"/>
</dbReference>
<evidence type="ECO:0000313" key="2">
    <source>
        <dbReference type="Proteomes" id="UP001059950"/>
    </source>
</evidence>
<name>A0ABY5GXY7_9GAMM</name>
<protein>
    <submittedName>
        <fullName evidence="1">Uncharacterized protein</fullName>
    </submittedName>
</protein>
<proteinExistence type="predicted"/>
<gene>
    <name evidence="1" type="ORF">KDX31_03765</name>
</gene>
<sequence length="132" mass="14833">MKRSIKYALWFVLIFGAGAYTGGQIATAYYKPLNLTNLIGYQTHQASSYAVLFGGNEDVKAKELIFSDLKLNLLKANIHQEKLPSTMKEHLCSQLLKVVEDRESIEAFAFGLPQSETEISELITDIGRCETW</sequence>
<organism evidence="1 2">
    <name type="scientific">Amphritea atlantica</name>
    <dbReference type="NCBI Taxonomy" id="355243"/>
    <lineage>
        <taxon>Bacteria</taxon>
        <taxon>Pseudomonadati</taxon>
        <taxon>Pseudomonadota</taxon>
        <taxon>Gammaproteobacteria</taxon>
        <taxon>Oceanospirillales</taxon>
        <taxon>Oceanospirillaceae</taxon>
        <taxon>Amphritea</taxon>
    </lineage>
</organism>
<evidence type="ECO:0000313" key="1">
    <source>
        <dbReference type="EMBL" id="UTW04144.1"/>
    </source>
</evidence>
<keyword evidence="2" id="KW-1185">Reference proteome</keyword>
<dbReference type="Proteomes" id="UP001059950">
    <property type="component" value="Chromosome"/>
</dbReference>
<accession>A0ABY5GXY7</accession>